<comment type="subcellular location">
    <subcellularLocation>
        <location evidence="1">Membrane</location>
        <topology evidence="1">Multi-pass membrane protein</topology>
    </subcellularLocation>
</comment>
<evidence type="ECO:0000256" key="3">
    <source>
        <dbReference type="ARBA" id="ARBA00022692"/>
    </source>
</evidence>
<evidence type="ECO:0000256" key="4">
    <source>
        <dbReference type="ARBA" id="ARBA00022989"/>
    </source>
</evidence>
<feature type="transmembrane region" description="Helical" evidence="6">
    <location>
        <begin position="339"/>
        <end position="361"/>
    </location>
</feature>
<evidence type="ECO:0008006" key="9">
    <source>
        <dbReference type="Google" id="ProtNLM"/>
    </source>
</evidence>
<feature type="transmembrane region" description="Helical" evidence="6">
    <location>
        <begin position="425"/>
        <end position="445"/>
    </location>
</feature>
<feature type="transmembrane region" description="Helical" evidence="6">
    <location>
        <begin position="161"/>
        <end position="185"/>
    </location>
</feature>
<evidence type="ECO:0000256" key="2">
    <source>
        <dbReference type="ARBA" id="ARBA00022448"/>
    </source>
</evidence>
<gene>
    <name evidence="7" type="ORF">Ae201684_004254</name>
</gene>
<reference evidence="7 8" key="1">
    <citation type="submission" date="2019-07" db="EMBL/GenBank/DDBJ databases">
        <title>Genomics analysis of Aphanomyces spp. identifies a new class of oomycete effector associated with host adaptation.</title>
        <authorList>
            <person name="Gaulin E."/>
        </authorList>
    </citation>
    <scope>NUCLEOTIDE SEQUENCE [LARGE SCALE GENOMIC DNA]</scope>
    <source>
        <strain evidence="7 8">ATCC 201684</strain>
    </source>
</reference>
<dbReference type="GO" id="GO:0008506">
    <property type="term" value="F:sucrose:proton symporter activity"/>
    <property type="evidence" value="ECO:0007669"/>
    <property type="project" value="TreeGrafter"/>
</dbReference>
<dbReference type="Pfam" id="PF13347">
    <property type="entry name" value="MFS_2"/>
    <property type="match status" value="1"/>
</dbReference>
<feature type="transmembrane region" description="Helical" evidence="6">
    <location>
        <begin position="90"/>
        <end position="111"/>
    </location>
</feature>
<evidence type="ECO:0000256" key="5">
    <source>
        <dbReference type="ARBA" id="ARBA00023136"/>
    </source>
</evidence>
<feature type="transmembrane region" description="Helical" evidence="6">
    <location>
        <begin position="228"/>
        <end position="247"/>
    </location>
</feature>
<evidence type="ECO:0000313" key="8">
    <source>
        <dbReference type="Proteomes" id="UP000481153"/>
    </source>
</evidence>
<keyword evidence="2" id="KW-0813">Transport</keyword>
<comment type="caution">
    <text evidence="7">The sequence shown here is derived from an EMBL/GenBank/DDBJ whole genome shotgun (WGS) entry which is preliminary data.</text>
</comment>
<evidence type="ECO:0000256" key="6">
    <source>
        <dbReference type="SAM" id="Phobius"/>
    </source>
</evidence>
<feature type="transmembrane region" description="Helical" evidence="6">
    <location>
        <begin position="395"/>
        <end position="418"/>
    </location>
</feature>
<keyword evidence="4 6" id="KW-1133">Transmembrane helix</keyword>
<organism evidence="7 8">
    <name type="scientific">Aphanomyces euteiches</name>
    <dbReference type="NCBI Taxonomy" id="100861"/>
    <lineage>
        <taxon>Eukaryota</taxon>
        <taxon>Sar</taxon>
        <taxon>Stramenopiles</taxon>
        <taxon>Oomycota</taxon>
        <taxon>Saprolegniomycetes</taxon>
        <taxon>Saprolegniales</taxon>
        <taxon>Verrucalvaceae</taxon>
        <taxon>Aphanomyces</taxon>
    </lineage>
</organism>
<dbReference type="Proteomes" id="UP000481153">
    <property type="component" value="Unassembled WGS sequence"/>
</dbReference>
<keyword evidence="3 6" id="KW-0812">Transmembrane</keyword>
<dbReference type="EMBL" id="VJMJ01000053">
    <property type="protein sequence ID" value="KAF0740250.1"/>
    <property type="molecule type" value="Genomic_DNA"/>
</dbReference>
<keyword evidence="5 6" id="KW-0472">Membrane</keyword>
<dbReference type="AlphaFoldDB" id="A0A6G0XJB4"/>
<evidence type="ECO:0000313" key="7">
    <source>
        <dbReference type="EMBL" id="KAF0740250.1"/>
    </source>
</evidence>
<sequence>MKSAIDEMPIQVVVADQDKFCAVVSPTEGSLSHGSNATTRATDCSGAEGCSIPFMIMLSAPRLAINMAWSAQWSALGPLLEILLSSSGVQLVQLVGPICGLLVVPTVGVLSDRCKSRYGRRRPFILFGAIASIATWMILAFSRDIGNAFGDTPESRTWTAAITILCYIFMDITLNVAMVPANLLMVDFAGERQVTGAVVGGIVTAGGQLAVSLYITAIGPAYETLQSFLAMLMISMFLTTAITCWFAHETPLVESSSKGVMEAFRSVYVGIKTLPSQLGVYFIILGLTQYGYTAYNGAKGQFFGLVVKDGASDGADICGKSDHDACSPQQTAYNDGVRLAGVADMMQGIVLVVVLCLPYLVKRYGARRVTVCCIVPQMLLILMAFSKSVVVDVGITALCSITQATIYLLTLPLVVHVVGADSPDLGMFSGALNSAVCVGQFLNYLLSSVLVRTSMGYALPVLIGGVMTSIAFVVALVKFHVNMHSM</sequence>
<protein>
    <recommendedName>
        <fullName evidence="9">Major facilitator superfamily (MFS) profile domain-containing protein</fullName>
    </recommendedName>
</protein>
<dbReference type="PANTHER" id="PTHR19432:SF26">
    <property type="entry name" value="MAJOR FACILITATOR SUPERFAMILY (MFS) PROFILE DOMAIN-CONTAINING PROTEIN"/>
    <property type="match status" value="1"/>
</dbReference>
<dbReference type="SUPFAM" id="SSF103473">
    <property type="entry name" value="MFS general substrate transporter"/>
    <property type="match status" value="1"/>
</dbReference>
<dbReference type="Gene3D" id="1.20.1250.20">
    <property type="entry name" value="MFS general substrate transporter like domains"/>
    <property type="match status" value="2"/>
</dbReference>
<name>A0A6G0XJB4_9STRA</name>
<dbReference type="GO" id="GO:0016020">
    <property type="term" value="C:membrane"/>
    <property type="evidence" value="ECO:0007669"/>
    <property type="project" value="UniProtKB-SubCell"/>
</dbReference>
<dbReference type="PANTHER" id="PTHR19432">
    <property type="entry name" value="SUGAR TRANSPORTER"/>
    <property type="match status" value="1"/>
</dbReference>
<evidence type="ECO:0000256" key="1">
    <source>
        <dbReference type="ARBA" id="ARBA00004141"/>
    </source>
</evidence>
<accession>A0A6G0XJB4</accession>
<dbReference type="InterPro" id="IPR036259">
    <property type="entry name" value="MFS_trans_sf"/>
</dbReference>
<proteinExistence type="predicted"/>
<feature type="transmembrane region" description="Helical" evidence="6">
    <location>
        <begin position="457"/>
        <end position="477"/>
    </location>
</feature>
<feature type="transmembrane region" description="Helical" evidence="6">
    <location>
        <begin position="123"/>
        <end position="141"/>
    </location>
</feature>
<keyword evidence="8" id="KW-1185">Reference proteome</keyword>
<feature type="transmembrane region" description="Helical" evidence="6">
    <location>
        <begin position="197"/>
        <end position="222"/>
    </location>
</feature>
<feature type="transmembrane region" description="Helical" evidence="6">
    <location>
        <begin position="267"/>
        <end position="287"/>
    </location>
</feature>
<dbReference type="VEuPathDB" id="FungiDB:AeMF1_016756"/>